<dbReference type="OrthoDB" id="10687503at2759"/>
<organism evidence="2 3">
    <name type="scientific">Streblomastix strix</name>
    <dbReference type="NCBI Taxonomy" id="222440"/>
    <lineage>
        <taxon>Eukaryota</taxon>
        <taxon>Metamonada</taxon>
        <taxon>Preaxostyla</taxon>
        <taxon>Oxymonadida</taxon>
        <taxon>Streblomastigidae</taxon>
        <taxon>Streblomastix</taxon>
    </lineage>
</organism>
<sequence length="347" mass="40501">MQWTPSQPNTKSRNVGTTHTLAIRGTNAQRPVSAGMQQQSLQISTPQVGQQMAQPLVSALVQVQPRTSISSRSTRDREDENERLATQTYIANLQGQIHLLELEAQLLKEKVNEGGAQLESKTVGTDLDLVQTTTLDPPMRELRSLYQKLERDYKEDRVRMQAELDELINEKIVIQSQADRSKKDMEEMQEEIKRIREDCEEQKRPNRRQIVVLEQTIRSLQEEKQRYSVERERHQDQLQNEIQHEKELESKIEELNSALRQKDMSTAPLKKENQNQLETITALKKEIEQIQFKCEDLRREVELRTKENAERLTESATHEFRAKHLQDEVDSLKQLRAATEKRTIDMK</sequence>
<feature type="non-terminal residue" evidence="2">
    <location>
        <position position="347"/>
    </location>
</feature>
<name>A0A5J4UPV2_9EUKA</name>
<reference evidence="2 3" key="1">
    <citation type="submission" date="2019-03" db="EMBL/GenBank/DDBJ databases">
        <title>Single cell metagenomics reveals metabolic interactions within the superorganism composed of flagellate Streblomastix strix and complex community of Bacteroidetes bacteria on its surface.</title>
        <authorList>
            <person name="Treitli S.C."/>
            <person name="Kolisko M."/>
            <person name="Husnik F."/>
            <person name="Keeling P."/>
            <person name="Hampl V."/>
        </authorList>
    </citation>
    <scope>NUCLEOTIDE SEQUENCE [LARGE SCALE GENOMIC DNA]</scope>
    <source>
        <strain evidence="2">ST1C</strain>
    </source>
</reference>
<dbReference type="AlphaFoldDB" id="A0A5J4UPV2"/>
<protein>
    <submittedName>
        <fullName evidence="2">Uncharacterized protein</fullName>
    </submittedName>
</protein>
<proteinExistence type="predicted"/>
<evidence type="ECO:0000313" key="3">
    <source>
        <dbReference type="Proteomes" id="UP000324800"/>
    </source>
</evidence>
<evidence type="ECO:0000256" key="1">
    <source>
        <dbReference type="SAM" id="Coils"/>
    </source>
</evidence>
<keyword evidence="1" id="KW-0175">Coiled coil</keyword>
<accession>A0A5J4UPV2</accession>
<feature type="coiled-coil region" evidence="1">
    <location>
        <begin position="139"/>
        <end position="342"/>
    </location>
</feature>
<dbReference type="EMBL" id="SNRW01013617">
    <property type="protein sequence ID" value="KAA6372417.1"/>
    <property type="molecule type" value="Genomic_DNA"/>
</dbReference>
<gene>
    <name evidence="2" type="ORF">EZS28_032057</name>
</gene>
<comment type="caution">
    <text evidence="2">The sequence shown here is derived from an EMBL/GenBank/DDBJ whole genome shotgun (WGS) entry which is preliminary data.</text>
</comment>
<dbReference type="Proteomes" id="UP000324800">
    <property type="component" value="Unassembled WGS sequence"/>
</dbReference>
<evidence type="ECO:0000313" key="2">
    <source>
        <dbReference type="EMBL" id="KAA6372417.1"/>
    </source>
</evidence>